<dbReference type="InterPro" id="IPR020476">
    <property type="entry name" value="Nudix_hydrolase"/>
</dbReference>
<dbReference type="PROSITE" id="PS00893">
    <property type="entry name" value="NUDIX_BOX"/>
    <property type="match status" value="1"/>
</dbReference>
<dbReference type="GO" id="GO:0005829">
    <property type="term" value="C:cytosol"/>
    <property type="evidence" value="ECO:0007669"/>
    <property type="project" value="TreeGrafter"/>
</dbReference>
<dbReference type="AlphaFoldDB" id="A0A0G1EGT8"/>
<proteinExistence type="inferred from homology"/>
<dbReference type="SUPFAM" id="SSF55811">
    <property type="entry name" value="Nudix"/>
    <property type="match status" value="1"/>
</dbReference>
<reference evidence="4 5" key="1">
    <citation type="journal article" date="2015" name="Nature">
        <title>rRNA introns, odd ribosomes, and small enigmatic genomes across a large radiation of phyla.</title>
        <authorList>
            <person name="Brown C.T."/>
            <person name="Hug L.A."/>
            <person name="Thomas B.C."/>
            <person name="Sharon I."/>
            <person name="Castelle C.J."/>
            <person name="Singh A."/>
            <person name="Wilkins M.J."/>
            <person name="Williams K.H."/>
            <person name="Banfield J.F."/>
        </authorList>
    </citation>
    <scope>NUCLEOTIDE SEQUENCE [LARGE SCALE GENOMIC DNA]</scope>
</reference>
<name>A0A0G1EGT8_9BACT</name>
<dbReference type="PANTHER" id="PTHR16099:SF5">
    <property type="entry name" value="NUCLEOTIDE TRIPHOSPHATE DIPHOSPHATASE NUDT15"/>
    <property type="match status" value="1"/>
</dbReference>
<dbReference type="CDD" id="cd04678">
    <property type="entry name" value="NUDIX_MTH2_Nudt15"/>
    <property type="match status" value="1"/>
</dbReference>
<comment type="similarity">
    <text evidence="2">Belongs to the Nudix hydrolase family.</text>
</comment>
<evidence type="ECO:0000259" key="3">
    <source>
        <dbReference type="PROSITE" id="PS51462"/>
    </source>
</evidence>
<comment type="caution">
    <text evidence="4">The sequence shown here is derived from an EMBL/GenBank/DDBJ whole genome shotgun (WGS) entry which is preliminary data.</text>
</comment>
<dbReference type="EMBL" id="LCFA01000011">
    <property type="protein sequence ID" value="KKS82256.1"/>
    <property type="molecule type" value="Genomic_DNA"/>
</dbReference>
<dbReference type="InterPro" id="IPR020084">
    <property type="entry name" value="NUDIX_hydrolase_CS"/>
</dbReference>
<gene>
    <name evidence="4" type="ORF">UV58_C0011G0010</name>
</gene>
<dbReference type="Proteomes" id="UP000034810">
    <property type="component" value="Unassembled WGS sequence"/>
</dbReference>
<dbReference type="GO" id="GO:0006203">
    <property type="term" value="P:dGTP catabolic process"/>
    <property type="evidence" value="ECO:0007669"/>
    <property type="project" value="TreeGrafter"/>
</dbReference>
<dbReference type="InterPro" id="IPR000086">
    <property type="entry name" value="NUDIX_hydrolase_dom"/>
</dbReference>
<dbReference type="GO" id="GO:0035539">
    <property type="term" value="F:8-oxo-7,8-dihydrodeoxyguanosine triphosphate pyrophosphatase activity"/>
    <property type="evidence" value="ECO:0007669"/>
    <property type="project" value="TreeGrafter"/>
</dbReference>
<organism evidence="4 5">
    <name type="scientific">Candidatus Wolfebacteria bacterium GW2011_GWC1_43_10</name>
    <dbReference type="NCBI Taxonomy" id="1619011"/>
    <lineage>
        <taxon>Bacteria</taxon>
        <taxon>Candidatus Wolfeibacteriota</taxon>
    </lineage>
</organism>
<keyword evidence="1 2" id="KW-0378">Hydrolase</keyword>
<dbReference type="PRINTS" id="PR00502">
    <property type="entry name" value="NUDIXFAMILY"/>
</dbReference>
<evidence type="ECO:0000313" key="4">
    <source>
        <dbReference type="EMBL" id="KKS82256.1"/>
    </source>
</evidence>
<evidence type="ECO:0000313" key="5">
    <source>
        <dbReference type="Proteomes" id="UP000034810"/>
    </source>
</evidence>
<dbReference type="Pfam" id="PF00293">
    <property type="entry name" value="NUDIX"/>
    <property type="match status" value="1"/>
</dbReference>
<dbReference type="Gene3D" id="3.90.79.10">
    <property type="entry name" value="Nucleoside Triphosphate Pyrophosphohydrolase"/>
    <property type="match status" value="1"/>
</dbReference>
<dbReference type="PROSITE" id="PS51462">
    <property type="entry name" value="NUDIX"/>
    <property type="match status" value="1"/>
</dbReference>
<evidence type="ECO:0000256" key="2">
    <source>
        <dbReference type="RuleBase" id="RU003476"/>
    </source>
</evidence>
<feature type="domain" description="Nudix hydrolase" evidence="3">
    <location>
        <begin position="6"/>
        <end position="143"/>
    </location>
</feature>
<sequence length="147" mass="16601">MDTNKKPGVGFGVMILNKDGQILLGKRHDNPEKADSVLKGAGTWTMPGGKLHFQETFEDGAHREILEETGIEIDKNNLQLISITNNIVEDAHFVTLGFLCKEFIGEAKVLEPDEITEWKWFGLENLPSPLYFPSQQVLANFKRKVIY</sequence>
<evidence type="ECO:0000256" key="1">
    <source>
        <dbReference type="ARBA" id="ARBA00022801"/>
    </source>
</evidence>
<dbReference type="InterPro" id="IPR015797">
    <property type="entry name" value="NUDIX_hydrolase-like_dom_sf"/>
</dbReference>
<accession>A0A0G1EGT8</accession>
<protein>
    <submittedName>
        <fullName evidence="4">MutT/NUDIX family protein</fullName>
    </submittedName>
</protein>
<dbReference type="PANTHER" id="PTHR16099">
    <property type="entry name" value="8-OXO-DGTP DIPHOSPHATES NUDT15"/>
    <property type="match status" value="1"/>
</dbReference>